<dbReference type="Proteomes" id="UP000663845">
    <property type="component" value="Unassembled WGS sequence"/>
</dbReference>
<name>A0A814D160_9BILA</name>
<dbReference type="Gene3D" id="3.60.10.10">
    <property type="entry name" value="Endonuclease/exonuclease/phosphatase"/>
    <property type="match status" value="1"/>
</dbReference>
<dbReference type="InterPro" id="IPR036691">
    <property type="entry name" value="Endo/exonu/phosph_ase_sf"/>
</dbReference>
<proteinExistence type="predicted"/>
<organism evidence="1 2">
    <name type="scientific">Adineta steineri</name>
    <dbReference type="NCBI Taxonomy" id="433720"/>
    <lineage>
        <taxon>Eukaryota</taxon>
        <taxon>Metazoa</taxon>
        <taxon>Spiralia</taxon>
        <taxon>Gnathifera</taxon>
        <taxon>Rotifera</taxon>
        <taxon>Eurotatoria</taxon>
        <taxon>Bdelloidea</taxon>
        <taxon>Adinetida</taxon>
        <taxon>Adinetidae</taxon>
        <taxon>Adineta</taxon>
    </lineage>
</organism>
<reference evidence="1" key="1">
    <citation type="submission" date="2021-02" db="EMBL/GenBank/DDBJ databases">
        <authorList>
            <person name="Nowell W R."/>
        </authorList>
    </citation>
    <scope>NUCLEOTIDE SEQUENCE</scope>
</reference>
<evidence type="ECO:0000313" key="2">
    <source>
        <dbReference type="Proteomes" id="UP000663845"/>
    </source>
</evidence>
<evidence type="ECO:0008006" key="3">
    <source>
        <dbReference type="Google" id="ProtNLM"/>
    </source>
</evidence>
<dbReference type="SUPFAM" id="SSF56219">
    <property type="entry name" value="DNase I-like"/>
    <property type="match status" value="1"/>
</dbReference>
<evidence type="ECO:0000313" key="1">
    <source>
        <dbReference type="EMBL" id="CAF0947072.1"/>
    </source>
</evidence>
<accession>A0A814D160</accession>
<sequence>MYDSGVITKDDYSMVYAGAPSSNKTRSAHGVAIYLDKHAASVWRESGTKWEAVSERILMIRLSCVPIQVSIIAVYSPINPNGNKQATEESNAFYAKLQQTVDKVPRGDMLLILGDFHARVGKQQNLTSKNVTGPHAVDKINENGKQLIDFCSHNELIVSNTFYQHKAVHQMTWKHPATKKWHMLDYTLVNKKFRSSVEDVRVFRNAAGAIGTDHHLVRTKLKFHLRWRKKAEKPQCLRLEINKMKDVDLKRDFQEQLSYKLDAIAAQKKPIKEKYDVFTEHVKALSGAIFHNKQNKSKKPKEWLTDEILSLVDEKGAAFVEWQNHSQTRMQRKYRNKYYQLRNLVNKKIRARRLEFWDEVSEEIEKAIKQHDPSTAYRMIRQLKGGRTNVDNIPIRNKQDDLLSESEDVMVRWSEYFCELLNVHSIIDPHIIQQIPIPSIPTIEQVRQDIPPSLSEVVGAIKQMKNRKAQGVDNISADVLKADGVPMAKWVHEIVCDVWNEEVIAEEWTTSILIRLYKSKGDRTVCGNYRGISLLAVTGKIFTRIILNRIQNLVDKQLLEQQAGFRRNKSTVDQIFTLKLIMEKSQEYNKPLF</sequence>
<dbReference type="EMBL" id="CAJNOG010000103">
    <property type="protein sequence ID" value="CAF0947072.1"/>
    <property type="molecule type" value="Genomic_DNA"/>
</dbReference>
<protein>
    <recommendedName>
        <fullName evidence="3">Reverse transcriptase domain-containing protein</fullName>
    </recommendedName>
</protein>
<dbReference type="AlphaFoldDB" id="A0A814D160"/>
<dbReference type="PANTHER" id="PTHR47510:SF3">
    <property type="entry name" value="ENDO_EXONUCLEASE_PHOSPHATASE DOMAIN-CONTAINING PROTEIN"/>
    <property type="match status" value="1"/>
</dbReference>
<gene>
    <name evidence="1" type="ORF">JYZ213_LOCUS13076</name>
</gene>
<comment type="caution">
    <text evidence="1">The sequence shown here is derived from an EMBL/GenBank/DDBJ whole genome shotgun (WGS) entry which is preliminary data.</text>
</comment>
<dbReference type="PANTHER" id="PTHR47510">
    <property type="entry name" value="REVERSE TRANSCRIPTASE DOMAIN-CONTAINING PROTEIN"/>
    <property type="match status" value="1"/>
</dbReference>